<evidence type="ECO:0000256" key="1">
    <source>
        <dbReference type="ARBA" id="ARBA00000156"/>
    </source>
</evidence>
<feature type="transmembrane region" description="Helical" evidence="10">
    <location>
        <begin position="102"/>
        <end position="128"/>
    </location>
</feature>
<comment type="catalytic activity">
    <reaction evidence="1">
        <text>Cleaves type-1 transmembrane domains using a catalytic dyad composed of serine and histidine that are contributed by different transmembrane domains.</text>
        <dbReference type="EC" id="3.4.21.105"/>
    </reaction>
</comment>
<dbReference type="EC" id="3.4.21.105" evidence="4"/>
<dbReference type="AlphaFoldDB" id="A0A177WTH5"/>
<feature type="transmembrane region" description="Helical" evidence="10">
    <location>
        <begin position="21"/>
        <end position="46"/>
    </location>
</feature>
<evidence type="ECO:0000256" key="4">
    <source>
        <dbReference type="ARBA" id="ARBA00013039"/>
    </source>
</evidence>
<evidence type="ECO:0000256" key="9">
    <source>
        <dbReference type="ARBA" id="ARBA00023136"/>
    </source>
</evidence>
<evidence type="ECO:0000256" key="2">
    <source>
        <dbReference type="ARBA" id="ARBA00004141"/>
    </source>
</evidence>
<protein>
    <recommendedName>
        <fullName evidence="4">rhomboid protease</fullName>
        <ecNumber evidence="4">3.4.21.105</ecNumber>
    </recommendedName>
</protein>
<dbReference type="InterPro" id="IPR035952">
    <property type="entry name" value="Rhomboid-like_sf"/>
</dbReference>
<dbReference type="GO" id="GO:0006508">
    <property type="term" value="P:proteolysis"/>
    <property type="evidence" value="ECO:0007669"/>
    <property type="project" value="UniProtKB-KW"/>
</dbReference>
<evidence type="ECO:0000256" key="6">
    <source>
        <dbReference type="ARBA" id="ARBA00022692"/>
    </source>
</evidence>
<evidence type="ECO:0000256" key="8">
    <source>
        <dbReference type="ARBA" id="ARBA00022989"/>
    </source>
</evidence>
<organism evidence="12 13">
    <name type="scientific">Batrachochytrium dendrobatidis (strain JEL423)</name>
    <dbReference type="NCBI Taxonomy" id="403673"/>
    <lineage>
        <taxon>Eukaryota</taxon>
        <taxon>Fungi</taxon>
        <taxon>Fungi incertae sedis</taxon>
        <taxon>Chytridiomycota</taxon>
        <taxon>Chytridiomycota incertae sedis</taxon>
        <taxon>Chytridiomycetes</taxon>
        <taxon>Rhizophydiales</taxon>
        <taxon>Rhizophydiales incertae sedis</taxon>
        <taxon>Batrachochytrium</taxon>
    </lineage>
</organism>
<keyword evidence="6 10" id="KW-0812">Transmembrane</keyword>
<evidence type="ECO:0000313" key="12">
    <source>
        <dbReference type="EMBL" id="OAJ43429.1"/>
    </source>
</evidence>
<keyword evidence="9 10" id="KW-0472">Membrane</keyword>
<feature type="transmembrane region" description="Helical" evidence="10">
    <location>
        <begin position="164"/>
        <end position="184"/>
    </location>
</feature>
<proteinExistence type="inferred from homology"/>
<evidence type="ECO:0000256" key="7">
    <source>
        <dbReference type="ARBA" id="ARBA00022801"/>
    </source>
</evidence>
<dbReference type="EMBL" id="DS022310">
    <property type="protein sequence ID" value="OAJ43429.1"/>
    <property type="molecule type" value="Genomic_DNA"/>
</dbReference>
<feature type="transmembrane region" description="Helical" evidence="10">
    <location>
        <begin position="66"/>
        <end position="90"/>
    </location>
</feature>
<dbReference type="VEuPathDB" id="FungiDB:BDEG_26791"/>
<evidence type="ECO:0000256" key="3">
    <source>
        <dbReference type="ARBA" id="ARBA00009045"/>
    </source>
</evidence>
<feature type="domain" description="Peptidase S54 rhomboid" evidence="11">
    <location>
        <begin position="65"/>
        <end position="208"/>
    </location>
</feature>
<accession>A0A177WTH5</accession>
<comment type="subcellular location">
    <subcellularLocation>
        <location evidence="2">Membrane</location>
        <topology evidence="2">Multi-pass membrane protein</topology>
    </subcellularLocation>
</comment>
<keyword evidence="5" id="KW-0645">Protease</keyword>
<evidence type="ECO:0000259" key="11">
    <source>
        <dbReference type="Pfam" id="PF01694"/>
    </source>
</evidence>
<dbReference type="Gene3D" id="1.20.1540.10">
    <property type="entry name" value="Rhomboid-like"/>
    <property type="match status" value="1"/>
</dbReference>
<name>A0A177WTH5_BATDL</name>
<evidence type="ECO:0000256" key="10">
    <source>
        <dbReference type="SAM" id="Phobius"/>
    </source>
</evidence>
<dbReference type="GO" id="GO:0016020">
    <property type="term" value="C:membrane"/>
    <property type="evidence" value="ECO:0007669"/>
    <property type="project" value="UniProtKB-SubCell"/>
</dbReference>
<keyword evidence="7" id="KW-0378">Hydrolase</keyword>
<reference evidence="12 13" key="1">
    <citation type="submission" date="2006-10" db="EMBL/GenBank/DDBJ databases">
        <title>The Genome Sequence of Batrachochytrium dendrobatidis JEL423.</title>
        <authorList>
            <consortium name="The Broad Institute Genome Sequencing Platform"/>
            <person name="Birren B."/>
            <person name="Lander E."/>
            <person name="Galagan J."/>
            <person name="Cuomo C."/>
            <person name="Devon K."/>
            <person name="Jaffe D."/>
            <person name="Butler J."/>
            <person name="Alvarez P."/>
            <person name="Gnerre S."/>
            <person name="Grabherr M."/>
            <person name="Kleber M."/>
            <person name="Mauceli E."/>
            <person name="Brockman W."/>
            <person name="Young S."/>
            <person name="LaButti K."/>
            <person name="Sykes S."/>
            <person name="DeCaprio D."/>
            <person name="Crawford M."/>
            <person name="Koehrsen M."/>
            <person name="Engels R."/>
            <person name="Montgomery P."/>
            <person name="Pearson M."/>
            <person name="Howarth C."/>
            <person name="Larson L."/>
            <person name="White J."/>
            <person name="O'Leary S."/>
            <person name="Kodira C."/>
            <person name="Zeng Q."/>
            <person name="Yandava C."/>
            <person name="Alvarado L."/>
            <person name="Longcore J."/>
            <person name="James T."/>
        </authorList>
    </citation>
    <scope>NUCLEOTIDE SEQUENCE [LARGE SCALE GENOMIC DNA]</scope>
    <source>
        <strain evidence="12 13">JEL423</strain>
    </source>
</reference>
<gene>
    <name evidence="12" type="ORF">BDEG_26791</name>
</gene>
<sequence length="351" mass="38014">MADAQPQSPWTVGGTLKAIPLGTLIIIGVSLLLFIVNMLSGGAVTGAWCLVPTNYTYSPVVGLPRLFGYGLVHSGIVHFIVAMVAFPLATATLEFSIGTLPFLYLFSILGMLTGFLYCFVIWVFSFIWPSWGLYPVNGMDIPFFTFLTIETLSKRGIFKFASEAGVQLPEILFPLPFVVVFLIILPYSSWISHLCAMSIGILYFLGVFETIMITNARTHTLETSGMFAWFVSRPGFVSAPGAVALPLPGAYPDLMNPNEPLPSNSSNRGSIVTRIQNVFSASKYTPLGEGGGYQDALHHDVDPLLWDEEDDLEARGTDDLPYVASTSVQAALQQPQAASPIATNAKIPGAF</sequence>
<reference evidence="12 13" key="2">
    <citation type="submission" date="2016-05" db="EMBL/GenBank/DDBJ databases">
        <title>Lineage-specific infection strategies underlie the spectrum of fungal disease in amphibians.</title>
        <authorList>
            <person name="Cuomo C.A."/>
            <person name="Farrer R.A."/>
            <person name="James T."/>
            <person name="Longcore J."/>
            <person name="Birren B."/>
        </authorList>
    </citation>
    <scope>NUCLEOTIDE SEQUENCE [LARGE SCALE GENOMIC DNA]</scope>
    <source>
        <strain evidence="12 13">JEL423</strain>
    </source>
</reference>
<dbReference type="STRING" id="403673.A0A177WTH5"/>
<dbReference type="InterPro" id="IPR022764">
    <property type="entry name" value="Peptidase_S54_rhomboid_dom"/>
</dbReference>
<comment type="similarity">
    <text evidence="3">Belongs to the peptidase S54 family.</text>
</comment>
<dbReference type="Pfam" id="PF01694">
    <property type="entry name" value="Rhomboid"/>
    <property type="match status" value="1"/>
</dbReference>
<dbReference type="GO" id="GO:0004252">
    <property type="term" value="F:serine-type endopeptidase activity"/>
    <property type="evidence" value="ECO:0007669"/>
    <property type="project" value="InterPro"/>
</dbReference>
<dbReference type="PANTHER" id="PTHR43066:SF1">
    <property type="entry name" value="RHOMBOID PROTEIN 2"/>
    <property type="match status" value="1"/>
</dbReference>
<evidence type="ECO:0000256" key="5">
    <source>
        <dbReference type="ARBA" id="ARBA00022670"/>
    </source>
</evidence>
<dbReference type="SUPFAM" id="SSF144091">
    <property type="entry name" value="Rhomboid-like"/>
    <property type="match status" value="1"/>
</dbReference>
<evidence type="ECO:0000313" key="13">
    <source>
        <dbReference type="Proteomes" id="UP000077115"/>
    </source>
</evidence>
<dbReference type="OrthoDB" id="10257275at2759"/>
<feature type="transmembrane region" description="Helical" evidence="10">
    <location>
        <begin position="190"/>
        <end position="208"/>
    </location>
</feature>
<dbReference type="PANTHER" id="PTHR43066">
    <property type="entry name" value="RHOMBOID-RELATED PROTEIN"/>
    <property type="match status" value="1"/>
</dbReference>
<dbReference type="Proteomes" id="UP000077115">
    <property type="component" value="Unassembled WGS sequence"/>
</dbReference>
<keyword evidence="8 10" id="KW-1133">Transmembrane helix</keyword>